<proteinExistence type="predicted"/>
<accession>A0A1X9T493</accession>
<dbReference type="Pfam" id="PF00583">
    <property type="entry name" value="Acetyltransf_1"/>
    <property type="match status" value="1"/>
</dbReference>
<keyword evidence="2" id="KW-0012">Acyltransferase</keyword>
<dbReference type="OrthoDB" id="9798006at2"/>
<evidence type="ECO:0000256" key="1">
    <source>
        <dbReference type="ARBA" id="ARBA00022679"/>
    </source>
</evidence>
<dbReference type="PANTHER" id="PTHR43072">
    <property type="entry name" value="N-ACETYLTRANSFERASE"/>
    <property type="match status" value="1"/>
</dbReference>
<dbReference type="Proteomes" id="UP000078148">
    <property type="component" value="Plasmid unnamed1"/>
</dbReference>
<reference evidence="4 5" key="1">
    <citation type="journal article" date="2016" name="Int. J. Syst. Evol. Microbiol.">
        <title>Paenibacillus damxungensis sp. nov., isolated from raw yak (Bos grunniens) milk.</title>
        <authorList>
            <person name="Wu Z."/>
            <person name="Gao C."/>
            <person name="Han J."/>
            <person name="Liu Z."/>
        </authorList>
    </citation>
    <scope>NUCLEOTIDE SEQUENCE [LARGE SCALE GENOMIC DNA]</scope>
    <source>
        <strain evidence="4 5">BD3526</strain>
        <plasmid evidence="4 5">unnamed1</plasmid>
    </source>
</reference>
<dbReference type="AlphaFoldDB" id="A0A1X9T493"/>
<keyword evidence="5" id="KW-1185">Reference proteome</keyword>
<dbReference type="SUPFAM" id="SSF55729">
    <property type="entry name" value="Acyl-CoA N-acyltransferases (Nat)"/>
    <property type="match status" value="1"/>
</dbReference>
<dbReference type="KEGG" id="pbv:AR543_p0182"/>
<dbReference type="RefSeq" id="WP_017815172.1">
    <property type="nucleotide sequence ID" value="NZ_CP021170.1"/>
</dbReference>
<dbReference type="InterPro" id="IPR016181">
    <property type="entry name" value="Acyl_CoA_acyltransferase"/>
</dbReference>
<sequence>MPSSHSSALSFSVRPAQKEDLLTILEIYNQGIEDRIATLESETKDLNYMGNWFAQHQGRYTALIIQHEGQLVGWAALNPYSQRCAYDGVADLSIYIARDFRGKGAGSQLLMALEHIAEINKFYKIILFTFSFNVAGQRLYQKQGYRTVGTFEKQGVLDGKLIDVMIMEKIL</sequence>
<dbReference type="EMBL" id="CP021170">
    <property type="protein sequence ID" value="ARR10790.1"/>
    <property type="molecule type" value="Genomic_DNA"/>
</dbReference>
<dbReference type="InterPro" id="IPR000182">
    <property type="entry name" value="GNAT_dom"/>
</dbReference>
<dbReference type="Gene3D" id="3.40.630.30">
    <property type="match status" value="1"/>
</dbReference>
<evidence type="ECO:0000259" key="3">
    <source>
        <dbReference type="PROSITE" id="PS51186"/>
    </source>
</evidence>
<evidence type="ECO:0000313" key="4">
    <source>
        <dbReference type="EMBL" id="ARR10790.1"/>
    </source>
</evidence>
<geneLocation type="plasmid" evidence="4 5">
    <name>unnamed1</name>
</geneLocation>
<evidence type="ECO:0000256" key="2">
    <source>
        <dbReference type="ARBA" id="ARBA00023315"/>
    </source>
</evidence>
<protein>
    <recommendedName>
        <fullName evidence="3">N-acetyltransferase domain-containing protein</fullName>
    </recommendedName>
</protein>
<keyword evidence="4" id="KW-0614">Plasmid</keyword>
<dbReference type="PANTHER" id="PTHR43072:SF23">
    <property type="entry name" value="UPF0039 PROTEIN C11D3.02C"/>
    <property type="match status" value="1"/>
</dbReference>
<gene>
    <name evidence="4" type="ORF">AR543_p0182</name>
</gene>
<feature type="domain" description="N-acetyltransferase" evidence="3">
    <location>
        <begin position="11"/>
        <end position="171"/>
    </location>
</feature>
<dbReference type="PROSITE" id="PS51186">
    <property type="entry name" value="GNAT"/>
    <property type="match status" value="1"/>
</dbReference>
<dbReference type="CDD" id="cd04301">
    <property type="entry name" value="NAT_SF"/>
    <property type="match status" value="1"/>
</dbReference>
<evidence type="ECO:0000313" key="5">
    <source>
        <dbReference type="Proteomes" id="UP000078148"/>
    </source>
</evidence>
<dbReference type="GO" id="GO:0016747">
    <property type="term" value="F:acyltransferase activity, transferring groups other than amino-acyl groups"/>
    <property type="evidence" value="ECO:0007669"/>
    <property type="project" value="InterPro"/>
</dbReference>
<name>A0A1X9T493_9BACL</name>
<organism evidence="4 5">
    <name type="scientific">Paenibacillus bovis</name>
    <dbReference type="NCBI Taxonomy" id="1616788"/>
    <lineage>
        <taxon>Bacteria</taxon>
        <taxon>Bacillati</taxon>
        <taxon>Bacillota</taxon>
        <taxon>Bacilli</taxon>
        <taxon>Bacillales</taxon>
        <taxon>Paenibacillaceae</taxon>
        <taxon>Paenibacillus</taxon>
    </lineage>
</organism>
<keyword evidence="1" id="KW-0808">Transferase</keyword>
<dbReference type="NCBIfam" id="NF040503">
    <property type="entry name" value="resist_ArsN1a"/>
    <property type="match status" value="1"/>
</dbReference>